<feature type="transmembrane region" description="Helical" evidence="8">
    <location>
        <begin position="129"/>
        <end position="151"/>
    </location>
</feature>
<dbReference type="EMBL" id="CP101914">
    <property type="protein sequence ID" value="UUI04530.1"/>
    <property type="molecule type" value="Genomic_DNA"/>
</dbReference>
<sequence length="322" mass="36116">MKMIEKLQSIMILIAVGIGLLLGQISFFEQNADTLILPFLLLMLYGLFLTVPINNIKSALKNIKFLSISTMINFVWTPLLAWGLGAIFLSDQPALWLGFILFLVTPCTDWYLIFTSIAKGNMPLSTSLLPVNLILQVLFLPIYLFIFAGTIETVDFTTMIESVLFVLFAPFLLANVTRYLFRKNKTFLKEKLVPFFSSSQIVFLCSAIVAMFASQGDYLLNNPEVILLILMPLLFFFIINFIVAQTAGKFFEFSYEDRVSLNMTIVARNSPIALAIVVSAFPDQPLIALALIVGPLIELPVLAIVAQALLRIRKRSVVVKKR</sequence>
<feature type="transmembrane region" description="Helical" evidence="8">
    <location>
        <begin position="193"/>
        <end position="213"/>
    </location>
</feature>
<evidence type="ECO:0000256" key="1">
    <source>
        <dbReference type="ARBA" id="ARBA00004651"/>
    </source>
</evidence>
<evidence type="ECO:0000256" key="6">
    <source>
        <dbReference type="ARBA" id="ARBA00022989"/>
    </source>
</evidence>
<name>A0ABY5JWB2_9BACI</name>
<comment type="similarity">
    <text evidence="2">Belongs to the arsenical resistance-3 (ACR3) (TC 2.A.59) family.</text>
</comment>
<dbReference type="Pfam" id="PF01758">
    <property type="entry name" value="SBF"/>
    <property type="match status" value="1"/>
</dbReference>
<feature type="transmembrane region" description="Helical" evidence="8">
    <location>
        <begin position="34"/>
        <end position="53"/>
    </location>
</feature>
<keyword evidence="4" id="KW-1003">Cell membrane</keyword>
<dbReference type="Gene3D" id="1.20.1530.20">
    <property type="match status" value="1"/>
</dbReference>
<reference evidence="9" key="1">
    <citation type="submission" date="2022-07" db="EMBL/GenBank/DDBJ databases">
        <title>FELIX.</title>
        <authorList>
            <person name="Wan K.H."/>
            <person name="Park S."/>
            <person name="Lawrence Q."/>
            <person name="Eichenberger J.P."/>
            <person name="Booth B.W."/>
            <person name="Piaggio A.J."/>
            <person name="Chandler J.C."/>
            <person name="Franklin A.B."/>
            <person name="Celniker S.E."/>
        </authorList>
    </citation>
    <scope>NUCLEOTIDE SEQUENCE</scope>
    <source>
        <strain evidence="9">QA-1986 374</strain>
    </source>
</reference>
<comment type="subcellular location">
    <subcellularLocation>
        <location evidence="1">Cell membrane</location>
        <topology evidence="1">Multi-pass membrane protein</topology>
    </subcellularLocation>
</comment>
<keyword evidence="7 8" id="KW-0472">Membrane</keyword>
<evidence type="ECO:0000256" key="7">
    <source>
        <dbReference type="ARBA" id="ARBA00023136"/>
    </source>
</evidence>
<evidence type="ECO:0000256" key="4">
    <source>
        <dbReference type="ARBA" id="ARBA00022475"/>
    </source>
</evidence>
<feature type="transmembrane region" description="Helical" evidence="8">
    <location>
        <begin position="163"/>
        <end position="181"/>
    </location>
</feature>
<dbReference type="InterPro" id="IPR004706">
    <property type="entry name" value="Arsenical-R_Acr3"/>
</dbReference>
<feature type="transmembrane region" description="Helical" evidence="8">
    <location>
        <begin position="7"/>
        <end position="28"/>
    </location>
</feature>
<keyword evidence="10" id="KW-1185">Reference proteome</keyword>
<accession>A0ABY5JWB2</accession>
<evidence type="ECO:0000313" key="9">
    <source>
        <dbReference type="EMBL" id="UUI04530.1"/>
    </source>
</evidence>
<dbReference type="RefSeq" id="WP_256709437.1">
    <property type="nucleotide sequence ID" value="NZ_CP101914.1"/>
</dbReference>
<dbReference type="PANTHER" id="PTHR43057:SF1">
    <property type="entry name" value="ARSENICAL-RESISTANCE PROTEIN 3"/>
    <property type="match status" value="1"/>
</dbReference>
<evidence type="ECO:0000313" key="10">
    <source>
        <dbReference type="Proteomes" id="UP001059773"/>
    </source>
</evidence>
<organism evidence="9 10">
    <name type="scientific">Oceanobacillus jeddahense</name>
    <dbReference type="NCBI Taxonomy" id="1462527"/>
    <lineage>
        <taxon>Bacteria</taxon>
        <taxon>Bacillati</taxon>
        <taxon>Bacillota</taxon>
        <taxon>Bacilli</taxon>
        <taxon>Bacillales</taxon>
        <taxon>Bacillaceae</taxon>
        <taxon>Oceanobacillus</taxon>
    </lineage>
</organism>
<gene>
    <name evidence="9" type="ORF">NP439_07715</name>
</gene>
<feature type="transmembrane region" description="Helical" evidence="8">
    <location>
        <begin position="259"/>
        <end position="281"/>
    </location>
</feature>
<protein>
    <submittedName>
        <fullName evidence="9">Arsenic resistance protein</fullName>
    </submittedName>
</protein>
<feature type="transmembrane region" description="Helical" evidence="8">
    <location>
        <begin position="225"/>
        <end position="247"/>
    </location>
</feature>
<dbReference type="PANTHER" id="PTHR43057">
    <property type="entry name" value="ARSENITE EFFLUX TRANSPORTER"/>
    <property type="match status" value="1"/>
</dbReference>
<feature type="transmembrane region" description="Helical" evidence="8">
    <location>
        <begin position="287"/>
        <end position="312"/>
    </location>
</feature>
<evidence type="ECO:0000256" key="3">
    <source>
        <dbReference type="ARBA" id="ARBA00022448"/>
    </source>
</evidence>
<evidence type="ECO:0000256" key="8">
    <source>
        <dbReference type="SAM" id="Phobius"/>
    </source>
</evidence>
<dbReference type="Proteomes" id="UP001059773">
    <property type="component" value="Chromosome"/>
</dbReference>
<feature type="transmembrane region" description="Helical" evidence="8">
    <location>
        <begin position="65"/>
        <end position="89"/>
    </location>
</feature>
<keyword evidence="5 8" id="KW-0812">Transmembrane</keyword>
<dbReference type="InterPro" id="IPR038770">
    <property type="entry name" value="Na+/solute_symporter_sf"/>
</dbReference>
<evidence type="ECO:0000256" key="5">
    <source>
        <dbReference type="ARBA" id="ARBA00022692"/>
    </source>
</evidence>
<proteinExistence type="inferred from homology"/>
<keyword evidence="6 8" id="KW-1133">Transmembrane helix</keyword>
<dbReference type="InterPro" id="IPR002657">
    <property type="entry name" value="BilAc:Na_symport/Acr3"/>
</dbReference>
<keyword evidence="3" id="KW-0813">Transport</keyword>
<feature type="transmembrane region" description="Helical" evidence="8">
    <location>
        <begin position="95"/>
        <end position="117"/>
    </location>
</feature>
<evidence type="ECO:0000256" key="2">
    <source>
        <dbReference type="ARBA" id="ARBA00010110"/>
    </source>
</evidence>